<evidence type="ECO:0000313" key="3">
    <source>
        <dbReference type="EMBL" id="WOO42224.1"/>
    </source>
</evidence>
<dbReference type="Proteomes" id="UP001304300">
    <property type="component" value="Chromosome"/>
</dbReference>
<dbReference type="InterPro" id="IPR036465">
    <property type="entry name" value="vWFA_dom_sf"/>
</dbReference>
<dbReference type="AlphaFoldDB" id="A0AAQ3L9R2"/>
<feature type="region of interest" description="Disordered" evidence="1">
    <location>
        <begin position="430"/>
        <end position="466"/>
    </location>
</feature>
<keyword evidence="2" id="KW-0812">Transmembrane</keyword>
<feature type="region of interest" description="Disordered" evidence="1">
    <location>
        <begin position="355"/>
        <end position="374"/>
    </location>
</feature>
<evidence type="ECO:0008006" key="5">
    <source>
        <dbReference type="Google" id="ProtNLM"/>
    </source>
</evidence>
<evidence type="ECO:0000256" key="1">
    <source>
        <dbReference type="SAM" id="MobiDB-lite"/>
    </source>
</evidence>
<gene>
    <name evidence="3" type="ORF">RZN69_03920</name>
</gene>
<keyword evidence="2" id="KW-1133">Transmembrane helix</keyword>
<name>A0AAQ3L9R2_9BACT</name>
<dbReference type="SUPFAM" id="SSF53300">
    <property type="entry name" value="vWA-like"/>
    <property type="match status" value="1"/>
</dbReference>
<proteinExistence type="predicted"/>
<feature type="transmembrane region" description="Helical" evidence="2">
    <location>
        <begin position="12"/>
        <end position="34"/>
    </location>
</feature>
<protein>
    <recommendedName>
        <fullName evidence="5">VWFA domain-containing protein</fullName>
    </recommendedName>
</protein>
<evidence type="ECO:0000256" key="2">
    <source>
        <dbReference type="SAM" id="Phobius"/>
    </source>
</evidence>
<keyword evidence="2" id="KW-0472">Membrane</keyword>
<organism evidence="3 4">
    <name type="scientific">Rubellicoccus peritrichatus</name>
    <dbReference type="NCBI Taxonomy" id="3080537"/>
    <lineage>
        <taxon>Bacteria</taxon>
        <taxon>Pseudomonadati</taxon>
        <taxon>Verrucomicrobiota</taxon>
        <taxon>Opitutia</taxon>
        <taxon>Puniceicoccales</taxon>
        <taxon>Cerasicoccaceae</taxon>
        <taxon>Rubellicoccus</taxon>
    </lineage>
</organism>
<reference evidence="3 4" key="1">
    <citation type="submission" date="2023-10" db="EMBL/GenBank/DDBJ databases">
        <title>Rubellicoccus peritrichatus gen. nov., sp. nov., isolated from an algae of coral reef tank.</title>
        <authorList>
            <person name="Luo J."/>
        </authorList>
    </citation>
    <scope>NUCLEOTIDE SEQUENCE [LARGE SCALE GENOMIC DNA]</scope>
    <source>
        <strain evidence="3 4">CR14</strain>
    </source>
</reference>
<dbReference type="Gene3D" id="3.40.50.410">
    <property type="entry name" value="von Willebrand factor, type A domain"/>
    <property type="match status" value="1"/>
</dbReference>
<dbReference type="KEGG" id="puo:RZN69_03920"/>
<dbReference type="RefSeq" id="WP_317834720.1">
    <property type="nucleotide sequence ID" value="NZ_CP136920.1"/>
</dbReference>
<sequence>MPRKKVNLPLLEVIGISVILHVVGLFILGGLTVWQMVHEEEPEFEAPVVPQEAIEPQKIKIQIKKAQKSSAQPRQVVQVTNVSQLNLPSLDLDMPTINSKVSVSAGAGGGLGRGFGSGGLDIAKSAVNFFGIQSTGENIVFVVDVTRSMLEPSRGDVWGFNRVKEEIGRMIDGLNPGTLFNIYAYERGIDVFSSRPLPATTENKERAIKWINQYWAFTGPNITGRQGAKSNNYIPTYTEKMPIRRNRIIQTGVGTKWEARLEPLSETQWGIGNHSSSRMDLPLLAAFENGADNVFVITDGTPRVAKSVEKRAFETFVDRASDWEKKKERLVKNGKWKDYEEKLVEHRKKVAEYQAERKKKGLPPEVRETGHVGNIRPPVPPIGWRPYLSHHNFTFPELNKMLRSRARELYKERDQRLPSFHIVGYGVEERTEDDLKSLQKGFPSSKYRTLNSKELKEPEDKKKSRS</sequence>
<accession>A0AAQ3L9R2</accession>
<feature type="compositionally biased region" description="Basic and acidic residues" evidence="1">
    <location>
        <begin position="451"/>
        <end position="466"/>
    </location>
</feature>
<dbReference type="EMBL" id="CP136920">
    <property type="protein sequence ID" value="WOO42224.1"/>
    <property type="molecule type" value="Genomic_DNA"/>
</dbReference>
<evidence type="ECO:0000313" key="4">
    <source>
        <dbReference type="Proteomes" id="UP001304300"/>
    </source>
</evidence>
<keyword evidence="4" id="KW-1185">Reference proteome</keyword>